<comment type="caution">
    <text evidence="3">The sequence shown here is derived from an EMBL/GenBank/DDBJ whole genome shotgun (WGS) entry which is preliminary data.</text>
</comment>
<dbReference type="Gene3D" id="3.40.50.720">
    <property type="entry name" value="NAD(P)-binding Rossmann-like Domain"/>
    <property type="match status" value="1"/>
</dbReference>
<dbReference type="Pfam" id="PF13561">
    <property type="entry name" value="adh_short_C2"/>
    <property type="match status" value="1"/>
</dbReference>
<dbReference type="Proteomes" id="UP001237448">
    <property type="component" value="Unassembled WGS sequence"/>
</dbReference>
<keyword evidence="2" id="KW-0560">Oxidoreductase</keyword>
<evidence type="ECO:0000256" key="1">
    <source>
        <dbReference type="ARBA" id="ARBA00006484"/>
    </source>
</evidence>
<gene>
    <name evidence="3" type="ORF">J3R73_005497</name>
</gene>
<evidence type="ECO:0000256" key="2">
    <source>
        <dbReference type="ARBA" id="ARBA00023002"/>
    </source>
</evidence>
<dbReference type="RefSeq" id="WP_307434815.1">
    <property type="nucleotide sequence ID" value="NZ_JAUSVK010000001.1"/>
</dbReference>
<evidence type="ECO:0000313" key="3">
    <source>
        <dbReference type="EMBL" id="MDQ0395705.1"/>
    </source>
</evidence>
<dbReference type="InterPro" id="IPR002347">
    <property type="entry name" value="SDR_fam"/>
</dbReference>
<dbReference type="PROSITE" id="PS00061">
    <property type="entry name" value="ADH_SHORT"/>
    <property type="match status" value="1"/>
</dbReference>
<dbReference type="PRINTS" id="PR00080">
    <property type="entry name" value="SDRFAMILY"/>
</dbReference>
<dbReference type="PANTHER" id="PTHR42760">
    <property type="entry name" value="SHORT-CHAIN DEHYDROGENASES/REDUCTASES FAMILY MEMBER"/>
    <property type="match status" value="1"/>
</dbReference>
<name>A0ABU0FM73_9HYPH</name>
<proteinExistence type="inferred from homology"/>
<sequence length="267" mass="27343">MAEGGAARSLHDLAGRVAVVTGGARGIGRATAMQLARAGARVLVADIVEADGADTVAAIAAEGGTALFARTDVADRPSIEAMIAAAAEAWGRLDCLVNNAGIGPSDSVADFDAARWRRVLDVNLEGALHASLAAAGRLAASDCGRIVNVASIQGFRGTTGSLAYGAAKGALVNLTRGLACELAPRGINVNAVAPGFIDTPMARLEDGRTEYETEWFQDVYVRHGKIPLRRPGTAEEVAAAILFLCTPGASYVTGHVLTVDGGMTATF</sequence>
<comment type="similarity">
    <text evidence="1">Belongs to the short-chain dehydrogenases/reductases (SDR) family.</text>
</comment>
<keyword evidence="4" id="KW-1185">Reference proteome</keyword>
<dbReference type="EMBL" id="JAUSVK010000001">
    <property type="protein sequence ID" value="MDQ0395705.1"/>
    <property type="molecule type" value="Genomic_DNA"/>
</dbReference>
<dbReference type="PRINTS" id="PR00081">
    <property type="entry name" value="GDHRDH"/>
</dbReference>
<dbReference type="InterPro" id="IPR020904">
    <property type="entry name" value="Sc_DH/Rdtase_CS"/>
</dbReference>
<dbReference type="CDD" id="cd05233">
    <property type="entry name" value="SDR_c"/>
    <property type="match status" value="1"/>
</dbReference>
<accession>A0ABU0FM73</accession>
<dbReference type="InterPro" id="IPR036291">
    <property type="entry name" value="NAD(P)-bd_dom_sf"/>
</dbReference>
<dbReference type="NCBIfam" id="NF005559">
    <property type="entry name" value="PRK07231.1"/>
    <property type="match status" value="1"/>
</dbReference>
<dbReference type="SUPFAM" id="SSF51735">
    <property type="entry name" value="NAD(P)-binding Rossmann-fold domains"/>
    <property type="match status" value="1"/>
</dbReference>
<organism evidence="3 4">
    <name type="scientific">Labrys monachus</name>
    <dbReference type="NCBI Taxonomy" id="217067"/>
    <lineage>
        <taxon>Bacteria</taxon>
        <taxon>Pseudomonadati</taxon>
        <taxon>Pseudomonadota</taxon>
        <taxon>Alphaproteobacteria</taxon>
        <taxon>Hyphomicrobiales</taxon>
        <taxon>Xanthobacteraceae</taxon>
        <taxon>Labrys</taxon>
    </lineage>
</organism>
<protein>
    <submittedName>
        <fullName evidence="3">NAD(P)-dependent dehydrogenase (Short-subunit alcohol dehydrogenase family)</fullName>
    </submittedName>
</protein>
<reference evidence="3 4" key="1">
    <citation type="submission" date="2023-07" db="EMBL/GenBank/DDBJ databases">
        <title>Genomic Encyclopedia of Type Strains, Phase IV (KMG-IV): sequencing the most valuable type-strain genomes for metagenomic binning, comparative biology and taxonomic classification.</title>
        <authorList>
            <person name="Goeker M."/>
        </authorList>
    </citation>
    <scope>NUCLEOTIDE SEQUENCE [LARGE SCALE GENOMIC DNA]</scope>
    <source>
        <strain evidence="3 4">DSM 5896</strain>
    </source>
</reference>
<dbReference type="PANTHER" id="PTHR42760:SF133">
    <property type="entry name" value="3-OXOACYL-[ACYL-CARRIER-PROTEIN] REDUCTASE"/>
    <property type="match status" value="1"/>
</dbReference>
<evidence type="ECO:0000313" key="4">
    <source>
        <dbReference type="Proteomes" id="UP001237448"/>
    </source>
</evidence>